<evidence type="ECO:0000313" key="2">
    <source>
        <dbReference type="Proteomes" id="UP000604046"/>
    </source>
</evidence>
<evidence type="ECO:0008006" key="3">
    <source>
        <dbReference type="Google" id="ProtNLM"/>
    </source>
</evidence>
<dbReference type="OrthoDB" id="415690at2759"/>
<dbReference type="Gene3D" id="3.60.10.10">
    <property type="entry name" value="Endonuclease/exonuclease/phosphatase"/>
    <property type="match status" value="1"/>
</dbReference>
<sequence length="2211" mass="241210">MSWRGSQVLRLATVQCGSTGRNRHQWGIWQGQSLATLGADVAFLTETALQSDAQHALACKGLLAAGYRAVSHGRSPQCPSSGSTSSSSSSGAGSGVLLAVRAGYSGGWSDVSRHASGRAVAAVLHTQNGLSLRVAAIYGPVGACLPDFGVRHAAEHQQLLIVGGDLNSFVSQELDCWEGTYSVRPASLAPFLQARGFLDMFRVRHPRLKAFTFFSRAGSASRLDSIWWLPCPSLEVHLLNASILWKWDRRVDHDPVLADLALQLPTVPDTSPPARPWRNLVSRLDTDLPSVISSRAAQHTARLSQLASALSSLEEEWRALPQPPCEGLDGFHGLPSLTPPESFTQRVQSTVDGVMSVLMAVLPPVHPTHPVPERQLGRQAEAWHACLLELRRVRTAVRDALPSSRHSLNLARFPLSTAATLWSKAVDMENHARQDGAVDRPGLPAWDLFLRNRVEWASSLGFDSSVAPLASALDDEQPRLAGNVSLRWPPAPTWTSLPPSPSPAQCLQLLDDSIAEAAKRQSAVAQSSVRSSRQLRISLLRRGDAKGWASRMRPASLPQARYSPEWVADADGSRRRPCSTGDVLQGATQEWSRLLQQPPQPWQHASTLSFTDGNGARRGAIDFLQVGASHPNSDLSRVGLAMLSPGPWRLISFSGANVSYVQPQCLRVSTDTGAWLLRLEHQDWWATRPLPCSGSPLKVLSLGRHPANSLSLEHFRWAPSPSVLVLRCPDPVDYSFVERTSQLEKSSLLSRFRHSRPGPSGWKVCFIEAFPEPFRDAFWRSLDLQRLTGVVSRTLQHADQVHLAKPSGGWRPLSMLEENLKAIEAPVAERLALSRHGWCPTEPFSELNRAYSKGVSAAAEVLYLDALLCEDARRFCRPFLRVPADYEKFFNTLQLTQIDAVQQGRGFPDSVRRLHQGLFRTLQVALDTRSGPTDPVPLTRGIPQGAVSSPELVVAAGYVDDIEHYGNGLSDLPPILGSFALGSEASGVGFAWSKFSAFASDWDSALPAIQDPRIHQNGATVTSWDIWAGGLQHYTLPRSQVDHVDTLLGKRGTVADRHTLAAQDLVTKLEAVRHRLACKCCSWDEGRAMIQWILGGSLGYAPLVGLPSPATLHQEDAALHRLLLSSLGTRVTAERMSLSASRSSGGLGVPLLSEMLVASTAADLLLLLNGKSSASLVSRDTLRQALRSSPHTLPNFAGLLLSALNLLAGYGIYISLSTDRFVARMLDNLRPPPPHPLVGRFKPDVFDAAARYCRVGVLANSVRLAWVSLVERRIPMDSWHDAEVWAEFLPAHSPVTAASCASAAAAALAQSNLDWRTECSLFGLEVVPDISENWPQLAWEDPWDLACNPRARALLTPLPHASDTSDSAIYGDGGFSKDGATFACQARGFGSVGQYWECSAWVSRQIQGKLPTRYGWESSTIHTAELLSLAVSLRFRRADNWHLLVFDRSALFDSLRTASAGSLSKLLSAPSLHLVSLLKYGLDDLRHAWAAQATPPSWRLHQLAFPQHWNVRMPLNDKMRTFSRIAFVEDGVVGLDIRSHQQYTTLPFPVFTQGNEAQDAGCRVASANPSPPDVRYPSSGPFAWAALDGRMVTGPIRPCIRHILRAQSIEAWRSRPVQGLLPRLLDQVFTPTLDVSIYTQCNFTTAWSRWLLPADSSPLDLSAMACRLHRAIGGSWTERLHAHATEATVASQWAARVDDPSHRTCPLCRQAPGTPRHVVMGCTALAPLVNLLRDDMERDLAAIAGSSHLLEAARRWQTSVQRRGGEHPPSPPPSVVERWPILAAWRWLVPIPAREALLSQDVAGSSAASANKECGTDLAYRGVLPKALGVAICHLSPASLEDLELEQFASLRNSRALQSEIQALARRQRPFLPAAQCCQRLVVGLRFIRSAYHARVSVWLRLAEATLPRPPPQALPDGVEDNPAPAAAGSLSSWLGSATGTAFIQELRWALLPQHAATQRLRRTAPCRHLRDATLTQLLLDNGGAFLTAGQASWGAQRPSWSAALAGLALTCRCPPVEHQDQALACWHCGGVSLPVHTRPALPCPWCRGSNGPSCASCNVVIHFRGRCRWNCGAHRAYDTSALSNIPFCPDCWQTWAHSLAAAPRRADAAPVSDRLLLHLRGMAAACTPGAGSGQVHSTPLPTRRVRRWLLRRLSSEGHAPLSLLLQELRQLAQGVAEDWPPVVLSRAVRALQNEGLAVVNVDSLELLRPA</sequence>
<organism evidence="1 2">
    <name type="scientific">Symbiodinium natans</name>
    <dbReference type="NCBI Taxonomy" id="878477"/>
    <lineage>
        <taxon>Eukaryota</taxon>
        <taxon>Sar</taxon>
        <taxon>Alveolata</taxon>
        <taxon>Dinophyceae</taxon>
        <taxon>Suessiales</taxon>
        <taxon>Symbiodiniaceae</taxon>
        <taxon>Symbiodinium</taxon>
    </lineage>
</organism>
<gene>
    <name evidence="1" type="ORF">SNAT2548_LOCUS25955</name>
</gene>
<dbReference type="EMBL" id="CAJNDS010002412">
    <property type="protein sequence ID" value="CAE7464723.1"/>
    <property type="molecule type" value="Genomic_DNA"/>
</dbReference>
<protein>
    <recommendedName>
        <fullName evidence="3">Reverse transcriptase domain-containing protein</fullName>
    </recommendedName>
</protein>
<name>A0A812S6N9_9DINO</name>
<evidence type="ECO:0000313" key="1">
    <source>
        <dbReference type="EMBL" id="CAE7464723.1"/>
    </source>
</evidence>
<dbReference type="SUPFAM" id="SSF56219">
    <property type="entry name" value="DNase I-like"/>
    <property type="match status" value="1"/>
</dbReference>
<dbReference type="InterPro" id="IPR036691">
    <property type="entry name" value="Endo/exonu/phosph_ase_sf"/>
</dbReference>
<keyword evidence="2" id="KW-1185">Reference proteome</keyword>
<proteinExistence type="predicted"/>
<reference evidence="1" key="1">
    <citation type="submission" date="2021-02" db="EMBL/GenBank/DDBJ databases">
        <authorList>
            <person name="Dougan E. K."/>
            <person name="Rhodes N."/>
            <person name="Thang M."/>
            <person name="Chan C."/>
        </authorList>
    </citation>
    <scope>NUCLEOTIDE SEQUENCE</scope>
</reference>
<dbReference type="Proteomes" id="UP000604046">
    <property type="component" value="Unassembled WGS sequence"/>
</dbReference>
<comment type="caution">
    <text evidence="1">The sequence shown here is derived from an EMBL/GenBank/DDBJ whole genome shotgun (WGS) entry which is preliminary data.</text>
</comment>
<accession>A0A812S6N9</accession>